<evidence type="ECO:0000256" key="9">
    <source>
        <dbReference type="ARBA" id="ARBA00023316"/>
    </source>
</evidence>
<evidence type="ECO:0000313" key="16">
    <source>
        <dbReference type="Proteomes" id="UP001293718"/>
    </source>
</evidence>
<dbReference type="Gene3D" id="3.40.1390.10">
    <property type="entry name" value="MurE/MurF, N-terminal domain"/>
    <property type="match status" value="1"/>
</dbReference>
<dbReference type="InterPro" id="IPR035911">
    <property type="entry name" value="MurE/MurF_N"/>
</dbReference>
<comment type="similarity">
    <text evidence="10">Belongs to the MurCDEF family. MurF subfamily.</text>
</comment>
<comment type="function">
    <text evidence="10 11">Involved in cell wall formation. Catalyzes the final step in the synthesis of UDP-N-acetylmuramoyl-pentapeptide, the precursor of murein.</text>
</comment>
<keyword evidence="7 10" id="KW-0573">Peptidoglycan synthesis</keyword>
<evidence type="ECO:0000256" key="4">
    <source>
        <dbReference type="ARBA" id="ARBA00022741"/>
    </source>
</evidence>
<dbReference type="Proteomes" id="UP001293718">
    <property type="component" value="Unassembled WGS sequence"/>
</dbReference>
<keyword evidence="1 10" id="KW-0963">Cytoplasm</keyword>
<dbReference type="EC" id="6.3.2.10" evidence="10 11"/>
<dbReference type="RefSeq" id="WP_322464298.1">
    <property type="nucleotide sequence ID" value="NZ_JAXOJX010000002.1"/>
</dbReference>
<dbReference type="Pfam" id="PF08245">
    <property type="entry name" value="Mur_ligase_M"/>
    <property type="match status" value="1"/>
</dbReference>
<evidence type="ECO:0000259" key="12">
    <source>
        <dbReference type="Pfam" id="PF01225"/>
    </source>
</evidence>
<dbReference type="Pfam" id="PF01225">
    <property type="entry name" value="Mur_ligase"/>
    <property type="match status" value="1"/>
</dbReference>
<dbReference type="InterPro" id="IPR000713">
    <property type="entry name" value="Mur_ligase_N"/>
</dbReference>
<evidence type="ECO:0000256" key="3">
    <source>
        <dbReference type="ARBA" id="ARBA00022618"/>
    </source>
</evidence>
<evidence type="ECO:0000256" key="6">
    <source>
        <dbReference type="ARBA" id="ARBA00022960"/>
    </source>
</evidence>
<dbReference type="InterPro" id="IPR036565">
    <property type="entry name" value="Mur-like_cat_sf"/>
</dbReference>
<evidence type="ECO:0000313" key="15">
    <source>
        <dbReference type="EMBL" id="MDZ5455510.1"/>
    </source>
</evidence>
<evidence type="ECO:0000256" key="8">
    <source>
        <dbReference type="ARBA" id="ARBA00023306"/>
    </source>
</evidence>
<feature type="domain" description="Mur ligase C-terminal" evidence="13">
    <location>
        <begin position="329"/>
        <end position="438"/>
    </location>
</feature>
<keyword evidence="2 10" id="KW-0436">Ligase</keyword>
<dbReference type="Pfam" id="PF02875">
    <property type="entry name" value="Mur_ligase_C"/>
    <property type="match status" value="1"/>
</dbReference>
<accession>A0ABU5IAE2</accession>
<dbReference type="InterPro" id="IPR005863">
    <property type="entry name" value="UDP-N-AcMur_synth"/>
</dbReference>
<keyword evidence="16" id="KW-1185">Reference proteome</keyword>
<dbReference type="NCBIfam" id="TIGR01143">
    <property type="entry name" value="murF"/>
    <property type="match status" value="1"/>
</dbReference>
<dbReference type="Gene3D" id="3.40.1190.10">
    <property type="entry name" value="Mur-like, catalytic domain"/>
    <property type="match status" value="1"/>
</dbReference>
<dbReference type="PANTHER" id="PTHR43024:SF1">
    <property type="entry name" value="UDP-N-ACETYLMURAMOYL-TRIPEPTIDE--D-ALANYL-D-ALANINE LIGASE"/>
    <property type="match status" value="1"/>
</dbReference>
<dbReference type="SUPFAM" id="SSF53623">
    <property type="entry name" value="MurD-like peptide ligases, catalytic domain"/>
    <property type="match status" value="1"/>
</dbReference>
<comment type="caution">
    <text evidence="15">The sequence shown here is derived from an EMBL/GenBank/DDBJ whole genome shotgun (WGS) entry which is preliminary data.</text>
</comment>
<evidence type="ECO:0000256" key="7">
    <source>
        <dbReference type="ARBA" id="ARBA00022984"/>
    </source>
</evidence>
<dbReference type="InterPro" id="IPR004101">
    <property type="entry name" value="Mur_ligase_C"/>
</dbReference>
<organism evidence="15 16">
    <name type="scientific">Azohydromonas lata</name>
    <dbReference type="NCBI Taxonomy" id="45677"/>
    <lineage>
        <taxon>Bacteria</taxon>
        <taxon>Pseudomonadati</taxon>
        <taxon>Pseudomonadota</taxon>
        <taxon>Betaproteobacteria</taxon>
        <taxon>Burkholderiales</taxon>
        <taxon>Sphaerotilaceae</taxon>
        <taxon>Azohydromonas</taxon>
    </lineage>
</organism>
<keyword evidence="5 10" id="KW-0067">ATP-binding</keyword>
<reference evidence="15 16" key="1">
    <citation type="submission" date="2023-11" db="EMBL/GenBank/DDBJ databases">
        <title>Draft genome of Azohydromonas lata strain H1 (DSM1123), a polyhydroxyalkanoate producer.</title>
        <authorList>
            <person name="Traversa D."/>
            <person name="D'Addabbo P."/>
            <person name="Pazzani C."/>
            <person name="Manzari C."/>
            <person name="Chiara M."/>
            <person name="Scrascia M."/>
        </authorList>
    </citation>
    <scope>NUCLEOTIDE SEQUENCE [LARGE SCALE GENOMIC DNA]</scope>
    <source>
        <strain evidence="15 16">H1</strain>
    </source>
</reference>
<keyword evidence="4 10" id="KW-0547">Nucleotide-binding</keyword>
<feature type="binding site" evidence="10">
    <location>
        <begin position="111"/>
        <end position="117"/>
    </location>
    <ligand>
        <name>ATP</name>
        <dbReference type="ChEBI" id="CHEBI:30616"/>
    </ligand>
</feature>
<dbReference type="Gene3D" id="3.90.190.20">
    <property type="entry name" value="Mur ligase, C-terminal domain"/>
    <property type="match status" value="1"/>
</dbReference>
<dbReference type="SUPFAM" id="SSF63418">
    <property type="entry name" value="MurE/MurF N-terminal domain"/>
    <property type="match status" value="1"/>
</dbReference>
<dbReference type="SUPFAM" id="SSF53244">
    <property type="entry name" value="MurD-like peptide ligases, peptide-binding domain"/>
    <property type="match status" value="1"/>
</dbReference>
<evidence type="ECO:0000256" key="1">
    <source>
        <dbReference type="ARBA" id="ARBA00022490"/>
    </source>
</evidence>
<gene>
    <name evidence="10 15" type="primary">murF</name>
    <name evidence="15" type="ORF">SM757_02875</name>
</gene>
<keyword evidence="6 10" id="KW-0133">Cell shape</keyword>
<keyword evidence="3 10" id="KW-0132">Cell division</keyword>
<evidence type="ECO:0000256" key="5">
    <source>
        <dbReference type="ARBA" id="ARBA00022840"/>
    </source>
</evidence>
<dbReference type="InterPro" id="IPR013221">
    <property type="entry name" value="Mur_ligase_cen"/>
</dbReference>
<protein>
    <recommendedName>
        <fullName evidence="10 11">UDP-N-acetylmuramoyl-tripeptide--D-alanyl-D-alanine ligase</fullName>
        <ecNumber evidence="10 11">6.3.2.10</ecNumber>
    </recommendedName>
    <alternativeName>
        <fullName evidence="10">D-alanyl-D-alanine-adding enzyme</fullName>
    </alternativeName>
</protein>
<dbReference type="HAMAP" id="MF_02019">
    <property type="entry name" value="MurF"/>
    <property type="match status" value="1"/>
</dbReference>
<feature type="domain" description="Mur ligase central" evidence="14">
    <location>
        <begin position="109"/>
        <end position="295"/>
    </location>
</feature>
<feature type="domain" description="Mur ligase N-terminal catalytic" evidence="12">
    <location>
        <begin position="26"/>
        <end position="96"/>
    </location>
</feature>
<comment type="subcellular location">
    <subcellularLocation>
        <location evidence="10 11">Cytoplasm</location>
    </subcellularLocation>
</comment>
<evidence type="ECO:0000259" key="13">
    <source>
        <dbReference type="Pfam" id="PF02875"/>
    </source>
</evidence>
<evidence type="ECO:0000256" key="11">
    <source>
        <dbReference type="RuleBase" id="RU004136"/>
    </source>
</evidence>
<dbReference type="InterPro" id="IPR051046">
    <property type="entry name" value="MurCDEF_CellWall_CoF430Synth"/>
</dbReference>
<evidence type="ECO:0000256" key="10">
    <source>
        <dbReference type="HAMAP-Rule" id="MF_02019"/>
    </source>
</evidence>
<keyword evidence="9 10" id="KW-0961">Cell wall biogenesis/degradation</keyword>
<name>A0ABU5IAE2_9BURK</name>
<evidence type="ECO:0000256" key="2">
    <source>
        <dbReference type="ARBA" id="ARBA00022598"/>
    </source>
</evidence>
<dbReference type="PANTHER" id="PTHR43024">
    <property type="entry name" value="UDP-N-ACETYLMURAMOYL-TRIPEPTIDE--D-ALANYL-D-ALANINE LIGASE"/>
    <property type="match status" value="1"/>
</dbReference>
<comment type="catalytic activity">
    <reaction evidence="10 11">
        <text>D-alanyl-D-alanine + UDP-N-acetyl-alpha-D-muramoyl-L-alanyl-gamma-D-glutamyl-meso-2,6-diaminopimelate + ATP = UDP-N-acetyl-alpha-D-muramoyl-L-alanyl-gamma-D-glutamyl-meso-2,6-diaminopimeloyl-D-alanyl-D-alanine + ADP + phosphate + H(+)</text>
        <dbReference type="Rhea" id="RHEA:28374"/>
        <dbReference type="ChEBI" id="CHEBI:15378"/>
        <dbReference type="ChEBI" id="CHEBI:30616"/>
        <dbReference type="ChEBI" id="CHEBI:43474"/>
        <dbReference type="ChEBI" id="CHEBI:57822"/>
        <dbReference type="ChEBI" id="CHEBI:61386"/>
        <dbReference type="ChEBI" id="CHEBI:83905"/>
        <dbReference type="ChEBI" id="CHEBI:456216"/>
        <dbReference type="EC" id="6.3.2.10"/>
    </reaction>
</comment>
<sequence>MSMLTLREAQSLLPGATLVGAPDTVIARVHTDTRTLQPGDLFVALRGERFDGHDHLAAAQAAGAAAAIAERALDPAALPGLLVPDTLTALQALSAAWRARFEALPLVAVTGSNGKTTVTQMTASILRAWQGDAALGTAGNFNNHIGVPLTLLRLRPEHRAAVVELGMNHPGEIAELARLVRPTVALVNNAQREHQEFMASVEAVARENGSVIEALGAGGCAVFPADDAFTPLWAELAGARRVLRFGPGGEVRGQAQWVADHWSLALDTPMGSARLALRMPGEHNVRNALAAAACALAAGAPLAAVVQGLEAFQPVAGRSQLKKLLRGGAECTLVDDSYNANPDSVRAAIELLAALPAPRALLLGDMGEVGDQGPAFHAEVGALAAQRGIEHFWCAGTLCAHAAQAYGAGARHFASTEALLDAVPALPQVPSVLVKGSRFMRMERVLPLLGEVR</sequence>
<evidence type="ECO:0000259" key="14">
    <source>
        <dbReference type="Pfam" id="PF08245"/>
    </source>
</evidence>
<proteinExistence type="inferred from homology"/>
<dbReference type="GO" id="GO:0016874">
    <property type="term" value="F:ligase activity"/>
    <property type="evidence" value="ECO:0007669"/>
    <property type="project" value="UniProtKB-KW"/>
</dbReference>
<dbReference type="InterPro" id="IPR036615">
    <property type="entry name" value="Mur_ligase_C_dom_sf"/>
</dbReference>
<dbReference type="EMBL" id="JAXOJX010000002">
    <property type="protein sequence ID" value="MDZ5455510.1"/>
    <property type="molecule type" value="Genomic_DNA"/>
</dbReference>
<comment type="pathway">
    <text evidence="10 11">Cell wall biogenesis; peptidoglycan biosynthesis.</text>
</comment>
<keyword evidence="8 10" id="KW-0131">Cell cycle</keyword>